<sequence>MRRDPEFRRDRPMSTDPLSGILGLLDVRGAAFVRLEAGGDWSLAFRPRPLVKFNAVLRGRCWLTLDGGAPVQLQAGDAFLLALPPGYTVASDPELPPADGSALFAAAARGSVTCGGDEVVLIGGSFTIDRPDGELLHGILPPFLKIDMADPRAAGVRATLARLEAELLAGDLGVDLVARRLAEVLLIDMLRAHAGRATQEGGWLLAALADPKIGAALAAMHADPGRDWTVAELARLAAMSRSGFARRFAEATGTTPIDHLLHWRMRLARAALRRGGTTIGALAERLGYASESAFGTAFKRVHGRAPRGWAQENRATGG</sequence>
<dbReference type="PANTHER" id="PTHR46796">
    <property type="entry name" value="HTH-TYPE TRANSCRIPTIONAL ACTIVATOR RHAS-RELATED"/>
    <property type="match status" value="1"/>
</dbReference>
<dbReference type="Pfam" id="PF12852">
    <property type="entry name" value="Cupin_6"/>
    <property type="match status" value="1"/>
</dbReference>
<dbReference type="SMART" id="SM00342">
    <property type="entry name" value="HTH_ARAC"/>
    <property type="match status" value="1"/>
</dbReference>
<dbReference type="Pfam" id="PF12833">
    <property type="entry name" value="HTH_18"/>
    <property type="match status" value="1"/>
</dbReference>
<accession>A0A161Q557</accession>
<evidence type="ECO:0000259" key="4">
    <source>
        <dbReference type="PROSITE" id="PS01124"/>
    </source>
</evidence>
<dbReference type="InterPro" id="IPR009057">
    <property type="entry name" value="Homeodomain-like_sf"/>
</dbReference>
<dbReference type="InterPro" id="IPR018062">
    <property type="entry name" value="HTH_AraC-typ_CS"/>
</dbReference>
<evidence type="ECO:0000256" key="1">
    <source>
        <dbReference type="ARBA" id="ARBA00023015"/>
    </source>
</evidence>
<protein>
    <recommendedName>
        <fullName evidence="4">HTH araC/xylS-type domain-containing protein</fullName>
    </recommendedName>
</protein>
<dbReference type="Gene3D" id="1.10.10.60">
    <property type="entry name" value="Homeodomain-like"/>
    <property type="match status" value="1"/>
</dbReference>
<dbReference type="Proteomes" id="UP000075787">
    <property type="component" value="Unassembled WGS sequence"/>
</dbReference>
<dbReference type="InterPro" id="IPR018060">
    <property type="entry name" value="HTH_AraC"/>
</dbReference>
<dbReference type="PROSITE" id="PS01124">
    <property type="entry name" value="HTH_ARAC_FAMILY_2"/>
    <property type="match status" value="1"/>
</dbReference>
<dbReference type="PANTHER" id="PTHR46796:SF7">
    <property type="entry name" value="ARAC FAMILY TRANSCRIPTIONAL REGULATOR"/>
    <property type="match status" value="1"/>
</dbReference>
<dbReference type="InterPro" id="IPR050204">
    <property type="entry name" value="AraC_XylS_family_regulators"/>
</dbReference>
<keyword evidence="3" id="KW-0804">Transcription</keyword>
<organism evidence="5 6">
    <name type="scientific">Tistrella mobilis</name>
    <dbReference type="NCBI Taxonomy" id="171437"/>
    <lineage>
        <taxon>Bacteria</taxon>
        <taxon>Pseudomonadati</taxon>
        <taxon>Pseudomonadota</taxon>
        <taxon>Alphaproteobacteria</taxon>
        <taxon>Geminicoccales</taxon>
        <taxon>Geminicoccaceae</taxon>
        <taxon>Tistrella</taxon>
    </lineage>
</organism>
<dbReference type="SUPFAM" id="SSF46689">
    <property type="entry name" value="Homeodomain-like"/>
    <property type="match status" value="2"/>
</dbReference>
<reference evidence="5 6" key="1">
    <citation type="submission" date="2015-12" db="EMBL/GenBank/DDBJ databases">
        <title>Genome sequence of Tistrella mobilis MCCC 1A02139.</title>
        <authorList>
            <person name="Lu L."/>
            <person name="Lai Q."/>
            <person name="Shao Z."/>
            <person name="Qian P."/>
        </authorList>
    </citation>
    <scope>NUCLEOTIDE SEQUENCE [LARGE SCALE GENOMIC DNA]</scope>
    <source>
        <strain evidence="5 6">MCCC 1A02139</strain>
    </source>
</reference>
<dbReference type="GO" id="GO:0003700">
    <property type="term" value="F:DNA-binding transcription factor activity"/>
    <property type="evidence" value="ECO:0007669"/>
    <property type="project" value="InterPro"/>
</dbReference>
<evidence type="ECO:0000313" key="6">
    <source>
        <dbReference type="Proteomes" id="UP000075787"/>
    </source>
</evidence>
<dbReference type="PROSITE" id="PS00041">
    <property type="entry name" value="HTH_ARAC_FAMILY_1"/>
    <property type="match status" value="1"/>
</dbReference>
<proteinExistence type="predicted"/>
<evidence type="ECO:0000256" key="3">
    <source>
        <dbReference type="ARBA" id="ARBA00023163"/>
    </source>
</evidence>
<dbReference type="InterPro" id="IPR032783">
    <property type="entry name" value="AraC_lig"/>
</dbReference>
<keyword evidence="2" id="KW-0238">DNA-binding</keyword>
<dbReference type="GO" id="GO:0043565">
    <property type="term" value="F:sequence-specific DNA binding"/>
    <property type="evidence" value="ECO:0007669"/>
    <property type="project" value="InterPro"/>
</dbReference>
<dbReference type="EMBL" id="LPZR01000108">
    <property type="protein sequence ID" value="KYO53733.1"/>
    <property type="molecule type" value="Genomic_DNA"/>
</dbReference>
<feature type="domain" description="HTH araC/xylS-type" evidence="4">
    <location>
        <begin position="214"/>
        <end position="312"/>
    </location>
</feature>
<evidence type="ECO:0000256" key="2">
    <source>
        <dbReference type="ARBA" id="ARBA00023125"/>
    </source>
</evidence>
<keyword evidence="1" id="KW-0805">Transcription regulation</keyword>
<comment type="caution">
    <text evidence="5">The sequence shown here is derived from an EMBL/GenBank/DDBJ whole genome shotgun (WGS) entry which is preliminary data.</text>
</comment>
<evidence type="ECO:0000313" key="5">
    <source>
        <dbReference type="EMBL" id="KYO53733.1"/>
    </source>
</evidence>
<gene>
    <name evidence="5" type="ORF">AUP44_26410</name>
</gene>
<dbReference type="AlphaFoldDB" id="A0A161Q557"/>
<name>A0A161Q557_9PROT</name>